<comment type="caution">
    <text evidence="7">Lacks conserved residue(s) required for the propagation of feature annotation.</text>
</comment>
<keyword evidence="6 7" id="KW-0175">Coiled coil</keyword>
<feature type="region of interest" description="Disordered" evidence="8">
    <location>
        <begin position="1"/>
        <end position="29"/>
    </location>
</feature>
<keyword evidence="5 7" id="KW-0067">ATP-binding</keyword>
<gene>
    <name evidence="7" type="primary">PAN3</name>
    <name evidence="10" type="ORF">TRICI_001424</name>
</gene>
<dbReference type="PROSITE" id="PS50011">
    <property type="entry name" value="PROTEIN_KINASE_DOM"/>
    <property type="match status" value="1"/>
</dbReference>
<feature type="region of interest" description="Disordered" evidence="8">
    <location>
        <begin position="633"/>
        <end position="667"/>
    </location>
</feature>
<feature type="domain" description="Protein kinase" evidence="9">
    <location>
        <begin position="262"/>
        <end position="699"/>
    </location>
</feature>
<dbReference type="InterPro" id="IPR011009">
    <property type="entry name" value="Kinase-like_dom_sf"/>
</dbReference>
<feature type="region of interest" description="Knob domain" evidence="7">
    <location>
        <begin position="544"/>
        <end position="699"/>
    </location>
</feature>
<feature type="binding site" evidence="7">
    <location>
        <begin position="343"/>
        <end position="350"/>
    </location>
    <ligand>
        <name>ATP</name>
        <dbReference type="ChEBI" id="CHEBI:30616"/>
    </ligand>
</feature>
<evidence type="ECO:0000256" key="2">
    <source>
        <dbReference type="ARBA" id="ARBA00022490"/>
    </source>
</evidence>
<evidence type="ECO:0000256" key="6">
    <source>
        <dbReference type="ARBA" id="ARBA00023054"/>
    </source>
</evidence>
<comment type="domain">
    <text evidence="7">The pseudokinase domain, the coiled-coil (CC), and C-terminal knob domain (CK) form a structural unit (PKC) that forms an extensive high-affinity interaction surface for PAN2.</text>
</comment>
<dbReference type="GO" id="GO:0000289">
    <property type="term" value="P:nuclear-transcribed mRNA poly(A) tail shortening"/>
    <property type="evidence" value="ECO:0007669"/>
    <property type="project" value="UniProtKB-UniRule"/>
</dbReference>
<keyword evidence="3 7" id="KW-0507">mRNA processing</keyword>
<dbReference type="GO" id="GO:0006397">
    <property type="term" value="P:mRNA processing"/>
    <property type="evidence" value="ECO:0007669"/>
    <property type="project" value="UniProtKB-KW"/>
</dbReference>
<comment type="subunit">
    <text evidence="7">Homodimer. Forms a heterotrimer with a catalytic subunit PAN2 to form the poly(A)-nuclease (PAN) deadenylation complex. Interacts (via PAM-2 motif) with poly(A)-binding protein PAB1 (via PABC domain), conferring substrate specificity of the enzyme complex.</text>
</comment>
<dbReference type="InterPro" id="IPR000719">
    <property type="entry name" value="Prot_kinase_dom"/>
</dbReference>
<keyword evidence="11" id="KW-1185">Reference proteome</keyword>
<dbReference type="Proteomes" id="UP000761534">
    <property type="component" value="Unassembled WGS sequence"/>
</dbReference>
<evidence type="ECO:0000256" key="8">
    <source>
        <dbReference type="SAM" id="MobiDB-lite"/>
    </source>
</evidence>
<evidence type="ECO:0000256" key="1">
    <source>
        <dbReference type="ARBA" id="ARBA00004496"/>
    </source>
</evidence>
<evidence type="ECO:0000256" key="7">
    <source>
        <dbReference type="HAMAP-Rule" id="MF_03181"/>
    </source>
</evidence>
<feature type="region of interest" description="Disordered" evidence="8">
    <location>
        <begin position="49"/>
        <end position="162"/>
    </location>
</feature>
<dbReference type="GO" id="GO:0004672">
    <property type="term" value="F:protein kinase activity"/>
    <property type="evidence" value="ECO:0007669"/>
    <property type="project" value="InterPro"/>
</dbReference>
<dbReference type="Gene3D" id="1.10.287.3700">
    <property type="match status" value="1"/>
</dbReference>
<keyword evidence="4 7" id="KW-0547">Nucleotide-binding</keyword>
<reference evidence="10" key="1">
    <citation type="journal article" date="2019" name="G3 (Bethesda)">
        <title>Genome Assemblies of Two Rare Opportunistic Yeast Pathogens: Diutina rugosa (syn. Candida rugosa) and Trichomonascus ciferrii (syn. Candida ciferrii).</title>
        <authorList>
            <person name="Mixao V."/>
            <person name="Saus E."/>
            <person name="Hansen A.P."/>
            <person name="Lass-Florl C."/>
            <person name="Gabaldon T."/>
        </authorList>
    </citation>
    <scope>NUCLEOTIDE SEQUENCE</scope>
    <source>
        <strain evidence="10">CBS 4856</strain>
    </source>
</reference>
<comment type="domain">
    <text evidence="7">The N-terminal zinc finger binds to poly(A) RNA.</text>
</comment>
<comment type="subcellular location">
    <subcellularLocation>
        <location evidence="1 7">Cytoplasm</location>
    </subcellularLocation>
</comment>
<feature type="compositionally biased region" description="Polar residues" evidence="8">
    <location>
        <begin position="96"/>
        <end position="109"/>
    </location>
</feature>
<comment type="similarity">
    <text evidence="7">Belongs to the protein kinase superfamily. PAN3 family.</text>
</comment>
<sequence>MDTANMPIKVVRSDTIRSPTKPPSYVTSSFTINEQLTNANSSIQKKKLNADSPAFTPTSYSLSSAPPPSSKSTLSAQAVESAPPFIPKNFTIPGGSVTNGQKPSFNPENVFSPRPMSAQSNVTAGSSAGAASGSTSGFMSMNSPGMMHSAPNDPGNSSLMTDFNSLAVDPPQPPRPPIPLQAAGQDMMFQQPTTYPLQYHLYAPRPEVNRSRLQPQQRTAEDYFVNDQLREELQRKNEVSLQKFPQMMMPEFVHVYHSLFPLDTNSEKSTRMFGHATWVYRATSNHDGRIYCLRRIENYRLTNERAMGVVKHWEKVQSPSVIALREAFTSRAFGDHSLIFVYDFYPMSETLYDHHFGNSAQFNHHEYVRGFLREPILWNYVTQIVSGLRSIHKANLAARMIDPTRILLTGQGRVRLSCVGVFDMLNYDTNNDYTLEDLQLQDIESFGKLMLGLACNSLNVGQTVEKGLETISHVYSKQLQELLTYLLTPQDGPKTVSTIISMIADKYVDSMNGALINNDYIEGELSKELENGRLFRLLCKFGFINERPEFDRDPNWSESGDRYIIKLFRDYVFHQVDESGKPVVDIAHVLTCLNKLDAVAIESMEQAKAAAKRAFMDYYCGYWNGWKKKKKCSNQDGGKRVRFKDKENLPPPLSANEENEKTREDELNDEVQEAIEGIIQYMRYHNSPNNSRPALRKIL</sequence>
<dbReference type="AlphaFoldDB" id="A0A642V9Q4"/>
<dbReference type="EMBL" id="SWFS01000099">
    <property type="protein sequence ID" value="KAA8916429.1"/>
    <property type="molecule type" value="Genomic_DNA"/>
</dbReference>
<dbReference type="HAMAP" id="MF_03181">
    <property type="entry name" value="PAN3"/>
    <property type="match status" value="1"/>
</dbReference>
<evidence type="ECO:0000313" key="11">
    <source>
        <dbReference type="Proteomes" id="UP000761534"/>
    </source>
</evidence>
<evidence type="ECO:0000256" key="5">
    <source>
        <dbReference type="ARBA" id="ARBA00022840"/>
    </source>
</evidence>
<dbReference type="GO" id="GO:0000932">
    <property type="term" value="C:P-body"/>
    <property type="evidence" value="ECO:0007669"/>
    <property type="project" value="TreeGrafter"/>
</dbReference>
<feature type="compositionally biased region" description="Low complexity" evidence="8">
    <location>
        <begin position="57"/>
        <end position="76"/>
    </location>
</feature>
<comment type="caution">
    <text evidence="10">The sequence shown here is derived from an EMBL/GenBank/DDBJ whole genome shotgun (WGS) entry which is preliminary data.</text>
</comment>
<dbReference type="GO" id="GO:0005524">
    <property type="term" value="F:ATP binding"/>
    <property type="evidence" value="ECO:0007669"/>
    <property type="project" value="UniProtKB-UniRule"/>
</dbReference>
<dbReference type="GO" id="GO:0008143">
    <property type="term" value="F:poly(A) binding"/>
    <property type="evidence" value="ECO:0007669"/>
    <property type="project" value="TreeGrafter"/>
</dbReference>
<evidence type="ECO:0000259" key="9">
    <source>
        <dbReference type="PROSITE" id="PS50011"/>
    </source>
</evidence>
<dbReference type="PANTHER" id="PTHR12272">
    <property type="entry name" value="DEADENYLATION COMPLEX SUBUNIT PAN3"/>
    <property type="match status" value="1"/>
</dbReference>
<dbReference type="FunFam" id="1.20.5.5160:FF:000002">
    <property type="entry name" value="PAN2-PAN3 deadenylation complex subunit PAN3"/>
    <property type="match status" value="1"/>
</dbReference>
<evidence type="ECO:0000256" key="3">
    <source>
        <dbReference type="ARBA" id="ARBA00022664"/>
    </source>
</evidence>
<dbReference type="Pfam" id="PF18101">
    <property type="entry name" value="Pan3_CK"/>
    <property type="match status" value="1"/>
</dbReference>
<dbReference type="OrthoDB" id="204958at2759"/>
<feature type="compositionally biased region" description="Low complexity" evidence="8">
    <location>
        <begin position="123"/>
        <end position="137"/>
    </location>
</feature>
<feature type="binding site" evidence="7">
    <location>
        <position position="294"/>
    </location>
    <ligand>
        <name>ATP</name>
        <dbReference type="ChEBI" id="CHEBI:30616"/>
    </ligand>
</feature>
<evidence type="ECO:0000313" key="10">
    <source>
        <dbReference type="EMBL" id="KAA8916429.1"/>
    </source>
</evidence>
<comment type="domain">
    <text evidence="7">Contains a pseudokinase domain. The protein kinase domain is predicted to be catalytically inactive because some of the residues important for catalytic activity are substituted and it lacks the equivalent of the binding site for a peptide substrate. However, it has retained an ATP-binding site and ATP-binding is required for mRNA degradation, stimulating the activity of the PAN2 nuclease in vitro. The nucleotide-binding site is juxtaposed to the RNase active site of PAN2 in the complex and may actually bind nucleosides of a poly(A) RNA rather than ATP, feeding the poly(A)-tail to the active site of the deadenylase and thus increasing the efficiency with which this distributive enzyme degrades oligo(A) RNAs.</text>
</comment>
<comment type="function">
    <text evidence="7">Regulatory subunit of the poly(A)-nuclease (PAN) deadenylation complex, one of two cytoplasmic mRNA deadenylases involved in mRNA turnover. PAN specifically shortens poly(A) tails of RNA and the activity is stimulated by poly(A)-binding protein PAB1. PAN deadenylation is followed by rapid degradation of the shortened mRNA tails by the CCR4-NOT complex. Deadenylated mRNAs are then degraded by two alternative mechanisms, namely exosome-mediated 3'-5' exonucleolytic degradation, or deadenlyation-dependent mRNA decaping and subsequent 5'-3' exonucleolytic degradation by XRN1. May also be involved in post-transcriptional maturation of mRNA poly(A) tails. PAN3 acts as a positive regulator for PAN activity, recruiting the catalytic subunit PAN2 to mRNA via its interaction with RNA and with PAB1.</text>
</comment>
<dbReference type="SUPFAM" id="SSF56112">
    <property type="entry name" value="Protein kinase-like (PK-like)"/>
    <property type="match status" value="1"/>
</dbReference>
<accession>A0A642V9Q4</accession>
<name>A0A642V9Q4_9ASCO</name>
<dbReference type="PANTHER" id="PTHR12272:SF11">
    <property type="entry name" value="PAN2-PAN3 DEADENYLATION COMPLEX SUBUNIT PAN3"/>
    <property type="match status" value="1"/>
</dbReference>
<proteinExistence type="inferred from homology"/>
<dbReference type="VEuPathDB" id="FungiDB:TRICI_001424"/>
<dbReference type="Gene3D" id="1.20.5.5160">
    <property type="match status" value="1"/>
</dbReference>
<dbReference type="Gene3D" id="1.10.510.10">
    <property type="entry name" value="Transferase(Phosphotransferase) domain 1"/>
    <property type="match status" value="1"/>
</dbReference>
<keyword evidence="2 7" id="KW-0963">Cytoplasm</keyword>
<organism evidence="10 11">
    <name type="scientific">Trichomonascus ciferrii</name>
    <dbReference type="NCBI Taxonomy" id="44093"/>
    <lineage>
        <taxon>Eukaryota</taxon>
        <taxon>Fungi</taxon>
        <taxon>Dikarya</taxon>
        <taxon>Ascomycota</taxon>
        <taxon>Saccharomycotina</taxon>
        <taxon>Dipodascomycetes</taxon>
        <taxon>Dipodascales</taxon>
        <taxon>Trichomonascaceae</taxon>
        <taxon>Trichomonascus</taxon>
        <taxon>Trichomonascus ciferrii complex</taxon>
    </lineage>
</organism>
<protein>
    <recommendedName>
        <fullName evidence="7">PAN2-PAN3 deadenylation complex subunit PAN3</fullName>
    </recommendedName>
    <alternativeName>
        <fullName evidence="7">PAB1P-dependent poly(A)-specific ribonuclease</fullName>
    </alternativeName>
    <alternativeName>
        <fullName evidence="7">Poly(A)-nuclease deadenylation complex subunit 3</fullName>
        <shortName evidence="7">PAN deadenylation complex subunit 3</shortName>
    </alternativeName>
</protein>
<evidence type="ECO:0000256" key="4">
    <source>
        <dbReference type="ARBA" id="ARBA00022741"/>
    </source>
</evidence>
<dbReference type="GO" id="GO:0031251">
    <property type="term" value="C:PAN complex"/>
    <property type="evidence" value="ECO:0007669"/>
    <property type="project" value="UniProtKB-UniRule"/>
</dbReference>
<dbReference type="InterPro" id="IPR030844">
    <property type="entry name" value="PAN3"/>
</dbReference>
<dbReference type="InterPro" id="IPR041332">
    <property type="entry name" value="Pan3_CK"/>
</dbReference>
<feature type="coiled-coil region" evidence="7">
    <location>
        <begin position="505"/>
        <end position="543"/>
    </location>
</feature>